<dbReference type="InterPro" id="IPR019975">
    <property type="entry name" value="aCPSF1"/>
</dbReference>
<evidence type="ECO:0000259" key="14">
    <source>
        <dbReference type="SMART" id="SM01027"/>
    </source>
</evidence>
<feature type="binding site" evidence="12">
    <location>
        <position position="254"/>
    </location>
    <ligand>
        <name>Zn(2+)</name>
        <dbReference type="ChEBI" id="CHEBI:29105"/>
        <label>2</label>
    </ligand>
</feature>
<dbReference type="GO" id="GO:0003723">
    <property type="term" value="F:RNA binding"/>
    <property type="evidence" value="ECO:0007669"/>
    <property type="project" value="UniProtKB-UniRule"/>
</dbReference>
<evidence type="ECO:0000313" key="16">
    <source>
        <dbReference type="EMBL" id="MBE9391377.1"/>
    </source>
</evidence>
<dbReference type="Gene3D" id="3.30.300.20">
    <property type="match status" value="1"/>
</dbReference>
<evidence type="ECO:0000256" key="2">
    <source>
        <dbReference type="ARBA" id="ARBA00022722"/>
    </source>
</evidence>
<sequence>MSTGKNNIKRISSIAKIRESIINLVPPQAMMTSIEFEGPEIAIYVKNPGILMEQMGIIRDIAKTIRKRVVIRTDPSIRKPEEEAKKIILETVPKEAEIKAIEFDDVLGDVIIKAEKPGLVIGKGGNIRRELLVKTGWRPTVIRAPPTSSKILDSILGQLIAESNYRKTFLRNIGERIHRDLLFKTNSIRIIALGGFQEVGRSAILVETNESKILLDAGVNPGSSSFPSIAPRFDVDEFKIEELDAIVITHAHLDHVGMLPFLFKYGYNGPVYMTKATRDIMVLSQLDFLDIMTKEGKIPPYTQKEVKKAVLHTIPVEYGDVTDIAPDIRLTLYDAGHILGSAMAHLHIGNGLHNIVYTGDFKYAHTKLLNKATDKFPRLETLIMESTYGETKQPSRAEAESNLINIIRKTVQRGGKILVPVMSVGRGQEIMLILSEAFSKGQLQDIPVYIEGMVTEVTALHTHYPELMSQSVEKAIHLGENPFMNKNFVVVQSKDKRSEALEPGPCIILATSGMLNGGPSVEYLKSLAEDPKNSLIFVSYQVEGTLGRKIKDGQKELTFLNPDGKIETIKINMEIHSIEGFSGHSDKNELISFIENIEPKPKNIILNHGELSAIMSLYNSIEKRKYANRALSDIRVIAPSILDAIALI</sequence>
<feature type="binding site" evidence="12">
    <location>
        <position position="608"/>
    </location>
    <ligand>
        <name>Zn(2+)</name>
        <dbReference type="ChEBI" id="CHEBI:29105"/>
        <label>2</label>
    </ligand>
</feature>
<dbReference type="InterPro" id="IPR022712">
    <property type="entry name" value="Beta_Casp"/>
</dbReference>
<comment type="caution">
    <text evidence="17">The sequence shown here is derived from an EMBL/GenBank/DDBJ whole genome shotgun (WGS) entry which is preliminary data.</text>
</comment>
<dbReference type="EMBL" id="DSFH01000048">
    <property type="protein sequence ID" value="HEW64099.1"/>
    <property type="molecule type" value="Genomic_DNA"/>
</dbReference>
<evidence type="ECO:0000256" key="12">
    <source>
        <dbReference type="HAMAP-Rule" id="MF_00870"/>
    </source>
</evidence>
<evidence type="ECO:0000313" key="18">
    <source>
        <dbReference type="Proteomes" id="UP000237153"/>
    </source>
</evidence>
<dbReference type="InterPro" id="IPR036866">
    <property type="entry name" value="RibonucZ/Hydroxyglut_hydro"/>
</dbReference>
<dbReference type="EC" id="3.1.-.-" evidence="12"/>
<keyword evidence="11" id="KW-0804">Transcription</keyword>
<dbReference type="InterPro" id="IPR050698">
    <property type="entry name" value="MBL"/>
</dbReference>
<feature type="region of interest" description="KHb" evidence="12">
    <location>
        <begin position="79"/>
        <end position="146"/>
    </location>
</feature>
<keyword evidence="8 12" id="KW-0694">RNA-binding</keyword>
<dbReference type="RefSeq" id="WP_148683699.1">
    <property type="nucleotide sequence ID" value="NZ_DSFH01000048.1"/>
</dbReference>
<dbReference type="Proteomes" id="UP000237153">
    <property type="component" value="Unassembled WGS sequence"/>
</dbReference>
<evidence type="ECO:0000256" key="6">
    <source>
        <dbReference type="ARBA" id="ARBA00022833"/>
    </source>
</evidence>
<keyword evidence="6 12" id="KW-0862">Zinc</keyword>
<keyword evidence="1 12" id="KW-0806">Transcription termination</keyword>
<evidence type="ECO:0000313" key="15">
    <source>
        <dbReference type="EMBL" id="HEW64099.1"/>
    </source>
</evidence>
<comment type="similarity">
    <text evidence="12">Belongs to the metallo-beta-lactamase superfamily. RNA-metabolizing metallo-beta-lactamase-like family. FttA subfamily.</text>
</comment>
<dbReference type="SMART" id="SM00849">
    <property type="entry name" value="Lactamase_B"/>
    <property type="match status" value="1"/>
</dbReference>
<dbReference type="Pfam" id="PF10996">
    <property type="entry name" value="Beta-Casp"/>
    <property type="match status" value="1"/>
</dbReference>
<dbReference type="CDD" id="cd16295">
    <property type="entry name" value="TTHA0252-CPSF-like_MBL-fold"/>
    <property type="match status" value="1"/>
</dbReference>
<keyword evidence="7 12" id="KW-0269">Exonuclease</keyword>
<evidence type="ECO:0000256" key="5">
    <source>
        <dbReference type="ARBA" id="ARBA00022801"/>
    </source>
</evidence>
<feature type="region of interest" description="Metallo-beta-lactamase N-terminus" evidence="12">
    <location>
        <begin position="187"/>
        <end position="391"/>
    </location>
</feature>
<comment type="function">
    <text evidence="12">Terminates transcription on the whole genome. Termination is linked to FttA-mediated RNA cleavage and does not require NTP hydrolysis. Cleaves endonucleolytically at the RNA exit channel of RNA polymerase (RNAP); the 5'-3' exonuclease activity of this protein degrades the nascent RNA released from RNAP.</text>
</comment>
<dbReference type="Gene3D" id="3.60.15.10">
    <property type="entry name" value="Ribonuclease Z/Hydroxyacylglutathione hydrolase-like"/>
    <property type="match status" value="1"/>
</dbReference>
<comment type="caution">
    <text evidence="12">Lacks conserved residue(s) required for the propagation of feature annotation.</text>
</comment>
<feature type="domain" description="Metallo-beta-lactamase" evidence="13">
    <location>
        <begin position="200"/>
        <end position="415"/>
    </location>
</feature>
<keyword evidence="2 12" id="KW-0540">Nuclease</keyword>
<keyword evidence="9 12" id="KW-0805">Transcription regulation</keyword>
<reference evidence="15" key="2">
    <citation type="journal article" date="2020" name="mSystems">
        <title>Genome- and Community-Level Interaction Insights into Carbon Utilization and Element Cycling Functions of Hydrothermarchaeota in Hydrothermal Sediment.</title>
        <authorList>
            <person name="Zhou Z."/>
            <person name="Liu Y."/>
            <person name="Xu W."/>
            <person name="Pan J."/>
            <person name="Luo Z.H."/>
            <person name="Li M."/>
        </authorList>
    </citation>
    <scope>NUCLEOTIDE SEQUENCE [LARGE SCALE GENOMIC DNA]</scope>
    <source>
        <strain evidence="15">SpSt-1261</strain>
    </source>
</reference>
<dbReference type="Pfam" id="PF17214">
    <property type="entry name" value="KH_TffA"/>
    <property type="match status" value="1"/>
</dbReference>
<dbReference type="Gene3D" id="3.30.300.230">
    <property type="match status" value="1"/>
</dbReference>
<feature type="domain" description="Beta-Casp" evidence="14">
    <location>
        <begin position="427"/>
        <end position="550"/>
    </location>
</feature>
<dbReference type="SUPFAM" id="SSF56281">
    <property type="entry name" value="Metallo-hydrolase/oxidoreductase"/>
    <property type="match status" value="1"/>
</dbReference>
<feature type="binding site" evidence="12">
    <location>
        <position position="250"/>
    </location>
    <ligand>
        <name>Zn(2+)</name>
        <dbReference type="ChEBI" id="CHEBI:29105"/>
        <label>1</label>
    </ligand>
</feature>
<evidence type="ECO:0000256" key="11">
    <source>
        <dbReference type="ARBA" id="ARBA00023163"/>
    </source>
</evidence>
<dbReference type="AlphaFoldDB" id="A0A2J6N2R4"/>
<gene>
    <name evidence="12" type="primary">fttA</name>
    <name evidence="17" type="ORF">C0188_02470</name>
    <name evidence="15" type="ORF">ENO39_03480</name>
    <name evidence="16" type="ORF">IOK49_04725</name>
</gene>
<comment type="subunit">
    <text evidence="12">Homodimer. Interacts with RNA polymerase (RNAP), interacts with the Spt4-Spt5 complex.</text>
</comment>
<proteinExistence type="inferred from homology"/>
<evidence type="ECO:0000256" key="8">
    <source>
        <dbReference type="ARBA" id="ARBA00022884"/>
    </source>
</evidence>
<dbReference type="EMBL" id="JADEZV010000003">
    <property type="protein sequence ID" value="MBE9391377.1"/>
    <property type="molecule type" value="Genomic_DNA"/>
</dbReference>
<dbReference type="GeneID" id="12450174"/>
<protein>
    <recommendedName>
        <fullName evidence="12">Transcription termination factor FttA</fullName>
        <ecNumber evidence="12">3.1.-.-</ecNumber>
    </recommendedName>
</protein>
<keyword evidence="5 12" id="KW-0378">Hydrolase</keyword>
<feature type="binding site" evidence="12">
    <location>
        <position position="252"/>
    </location>
    <ligand>
        <name>Zn(2+)</name>
        <dbReference type="ChEBI" id="CHEBI:29105"/>
        <label>1</label>
    </ligand>
</feature>
<dbReference type="EMBL" id="PNIM01000010">
    <property type="protein sequence ID" value="PMB75602.1"/>
    <property type="molecule type" value="Genomic_DNA"/>
</dbReference>
<comment type="cofactor">
    <cofactor evidence="12">
        <name>Zn(2+)</name>
        <dbReference type="ChEBI" id="CHEBI:29105"/>
    </cofactor>
    <text evidence="12">Binds 2 Zn(2+) ions, which are required for nuclease activity.</text>
</comment>
<dbReference type="NCBIfam" id="TIGR03675">
    <property type="entry name" value="arCOG00543"/>
    <property type="match status" value="1"/>
</dbReference>
<feature type="binding site" evidence="12">
    <location>
        <position position="360"/>
    </location>
    <ligand>
        <name>Zn(2+)</name>
        <dbReference type="ChEBI" id="CHEBI:29105"/>
        <label>1</label>
    </ligand>
</feature>
<dbReference type="InterPro" id="IPR001279">
    <property type="entry name" value="Metallo-B-lactamas"/>
</dbReference>
<reference evidence="17 18" key="1">
    <citation type="submission" date="2018-01" db="EMBL/GenBank/DDBJ databases">
        <title>Metagenomic assembled genomes from two thermal pools in the Uzon Caldera, Kamchatka, Russia.</title>
        <authorList>
            <person name="Wilkins L."/>
            <person name="Ettinger C."/>
        </authorList>
    </citation>
    <scope>NUCLEOTIDE SEQUENCE [LARGE SCALE GENOMIC DNA]</scope>
    <source>
        <strain evidence="17">ZAV-06</strain>
    </source>
</reference>
<keyword evidence="10 12" id="KW-0238">DNA-binding</keyword>
<feature type="binding site" evidence="12">
    <location>
        <position position="337"/>
    </location>
    <ligand>
        <name>Zn(2+)</name>
        <dbReference type="ChEBI" id="CHEBI:29105"/>
        <label>1</label>
    </ligand>
</feature>
<dbReference type="PANTHER" id="PTHR11203">
    <property type="entry name" value="CLEAVAGE AND POLYADENYLATION SPECIFICITY FACTOR FAMILY MEMBER"/>
    <property type="match status" value="1"/>
</dbReference>
<dbReference type="InterPro" id="IPR015946">
    <property type="entry name" value="KH_dom-like_a/b"/>
</dbReference>
<dbReference type="GO" id="GO:0004521">
    <property type="term" value="F:RNA endonuclease activity"/>
    <property type="evidence" value="ECO:0007669"/>
    <property type="project" value="UniProtKB-UniRule"/>
</dbReference>
<dbReference type="Proteomes" id="UP000886076">
    <property type="component" value="Unassembled WGS sequence"/>
</dbReference>
<accession>A0A2J6N2R4</accession>
<dbReference type="GO" id="GO:0004532">
    <property type="term" value="F:RNA exonuclease activity"/>
    <property type="evidence" value="ECO:0007669"/>
    <property type="project" value="UniProtKB-UniRule"/>
</dbReference>
<dbReference type="Pfam" id="PF16661">
    <property type="entry name" value="Lactamase_B_6"/>
    <property type="match status" value="1"/>
</dbReference>
<dbReference type="CDD" id="cd22532">
    <property type="entry name" value="KH-II_CPSF_arch_rpt1"/>
    <property type="match status" value="1"/>
</dbReference>
<evidence type="ECO:0000256" key="1">
    <source>
        <dbReference type="ARBA" id="ARBA00022472"/>
    </source>
</evidence>
<dbReference type="SMART" id="SM01027">
    <property type="entry name" value="Beta-Casp"/>
    <property type="match status" value="1"/>
</dbReference>
<dbReference type="GO" id="GO:0008270">
    <property type="term" value="F:zinc ion binding"/>
    <property type="evidence" value="ECO:0007669"/>
    <property type="project" value="UniProtKB-UniRule"/>
</dbReference>
<dbReference type="Proteomes" id="UP000652307">
    <property type="component" value="Unassembled WGS sequence"/>
</dbReference>
<dbReference type="InterPro" id="IPR033769">
    <property type="entry name" value="TffA_KH"/>
</dbReference>
<evidence type="ECO:0000256" key="3">
    <source>
        <dbReference type="ARBA" id="ARBA00022723"/>
    </source>
</evidence>
<dbReference type="InterPro" id="IPR011108">
    <property type="entry name" value="RMMBL"/>
</dbReference>
<evidence type="ECO:0000313" key="17">
    <source>
        <dbReference type="EMBL" id="PMB75602.1"/>
    </source>
</evidence>
<feature type="binding site" evidence="12">
    <location>
        <position position="255"/>
    </location>
    <ligand>
        <name>Zn(2+)</name>
        <dbReference type="ChEBI" id="CHEBI:29105"/>
        <label>2</label>
    </ligand>
</feature>
<organism evidence="17 18">
    <name type="scientific">Fervidicoccus fontis</name>
    <dbReference type="NCBI Taxonomy" id="683846"/>
    <lineage>
        <taxon>Archaea</taxon>
        <taxon>Thermoproteota</taxon>
        <taxon>Thermoprotei</taxon>
        <taxon>Fervidicoccales</taxon>
        <taxon>Fervidicoccaceae</taxon>
        <taxon>Fervidicoccus</taxon>
    </lineage>
</organism>
<keyword evidence="3 12" id="KW-0479">Metal-binding</keyword>
<dbReference type="Pfam" id="PF07521">
    <property type="entry name" value="RMMBL"/>
    <property type="match status" value="1"/>
</dbReference>
<dbReference type="GO" id="GO:0006353">
    <property type="term" value="P:DNA-templated transcription termination"/>
    <property type="evidence" value="ECO:0007669"/>
    <property type="project" value="UniProtKB-UniRule"/>
</dbReference>
<name>A0A2J6N2R4_9CREN</name>
<keyword evidence="4 12" id="KW-0255">Endonuclease</keyword>
<reference evidence="16" key="3">
    <citation type="submission" date="2020-10" db="EMBL/GenBank/DDBJ databases">
        <title>Fervidococcus fontis strain 3639Fd - the first crenarchaeon capable of growth on lipids.</title>
        <authorList>
            <person name="Kochetkova T.V."/>
            <person name="Elcheninov A.G."/>
            <person name="Toschakov S.V."/>
            <person name="Kublanov I.V."/>
        </authorList>
    </citation>
    <scope>NUCLEOTIDE SEQUENCE</scope>
    <source>
        <strain evidence="16">3639Fd</strain>
    </source>
</reference>
<dbReference type="HAMAP" id="MF_00870">
    <property type="entry name" value="FttA"/>
    <property type="match status" value="1"/>
</dbReference>
<dbReference type="PANTHER" id="PTHR11203:SF51">
    <property type="entry name" value="CLEAVAGE AND POLYADENYLATION SPECIFICITY FACTOR"/>
    <property type="match status" value="1"/>
</dbReference>
<dbReference type="GO" id="GO:0003677">
    <property type="term" value="F:DNA binding"/>
    <property type="evidence" value="ECO:0007669"/>
    <property type="project" value="UniProtKB-KW"/>
</dbReference>
<dbReference type="Gene3D" id="3.40.50.10890">
    <property type="match status" value="1"/>
</dbReference>
<feature type="binding site" evidence="12">
    <location>
        <position position="360"/>
    </location>
    <ligand>
        <name>Zn(2+)</name>
        <dbReference type="ChEBI" id="CHEBI:29105"/>
        <label>2</label>
    </ligand>
</feature>
<evidence type="ECO:0000256" key="10">
    <source>
        <dbReference type="ARBA" id="ARBA00023125"/>
    </source>
</evidence>
<evidence type="ECO:0000256" key="9">
    <source>
        <dbReference type="ARBA" id="ARBA00023015"/>
    </source>
</evidence>
<evidence type="ECO:0000256" key="7">
    <source>
        <dbReference type="ARBA" id="ARBA00022839"/>
    </source>
</evidence>
<feature type="region of interest" description="KHa" evidence="12">
    <location>
        <begin position="11"/>
        <end position="78"/>
    </location>
</feature>
<evidence type="ECO:0000259" key="13">
    <source>
        <dbReference type="SMART" id="SM00849"/>
    </source>
</evidence>
<evidence type="ECO:0000256" key="4">
    <source>
        <dbReference type="ARBA" id="ARBA00022759"/>
    </source>
</evidence>